<evidence type="ECO:0000313" key="4">
    <source>
        <dbReference type="EMBL" id="EDR11077.1"/>
    </source>
</evidence>
<keyword evidence="5" id="KW-1185">Reference proteome</keyword>
<dbReference type="InterPro" id="IPR007527">
    <property type="entry name" value="Znf_SWIM"/>
</dbReference>
<name>B0D2C8_LACBS</name>
<keyword evidence="1" id="KW-0862">Zinc</keyword>
<dbReference type="GeneID" id="6074053"/>
<proteinExistence type="predicted"/>
<keyword evidence="1" id="KW-0479">Metal-binding</keyword>
<dbReference type="Pfam" id="PF04434">
    <property type="entry name" value="SWIM"/>
    <property type="match status" value="1"/>
</dbReference>
<feature type="domain" description="SWIM-type" evidence="3">
    <location>
        <begin position="10"/>
        <end position="46"/>
    </location>
</feature>
<dbReference type="Proteomes" id="UP000001194">
    <property type="component" value="Unassembled WGS sequence"/>
</dbReference>
<dbReference type="HOGENOM" id="CLU_1245558_0_0_1"/>
<dbReference type="STRING" id="486041.B0D2C8"/>
<evidence type="ECO:0000256" key="2">
    <source>
        <dbReference type="SAM" id="MobiDB-lite"/>
    </source>
</evidence>
<dbReference type="AlphaFoldDB" id="B0D2C8"/>
<dbReference type="EMBL" id="DS547096">
    <property type="protein sequence ID" value="EDR11077.1"/>
    <property type="molecule type" value="Genomic_DNA"/>
</dbReference>
<dbReference type="RefSeq" id="XP_001878378.1">
    <property type="nucleotide sequence ID" value="XM_001878343.1"/>
</dbReference>
<evidence type="ECO:0000259" key="3">
    <source>
        <dbReference type="PROSITE" id="PS50966"/>
    </source>
</evidence>
<dbReference type="InParanoid" id="B0D2C8"/>
<dbReference type="GO" id="GO:0008270">
    <property type="term" value="F:zinc ion binding"/>
    <property type="evidence" value="ECO:0007669"/>
    <property type="project" value="UniProtKB-KW"/>
</dbReference>
<dbReference type="OrthoDB" id="3042424at2759"/>
<dbReference type="KEGG" id="lbc:LACBIDRAFT_315426"/>
<feature type="region of interest" description="Disordered" evidence="2">
    <location>
        <begin position="101"/>
        <end position="120"/>
    </location>
</feature>
<feature type="region of interest" description="Disordered" evidence="2">
    <location>
        <begin position="67"/>
        <end position="90"/>
    </location>
</feature>
<protein>
    <submittedName>
        <fullName evidence="4">Predicted protein</fullName>
    </submittedName>
</protein>
<organism evidence="5">
    <name type="scientific">Laccaria bicolor (strain S238N-H82 / ATCC MYA-4686)</name>
    <name type="common">Bicoloured deceiver</name>
    <name type="synonym">Laccaria laccata var. bicolor</name>
    <dbReference type="NCBI Taxonomy" id="486041"/>
    <lineage>
        <taxon>Eukaryota</taxon>
        <taxon>Fungi</taxon>
        <taxon>Dikarya</taxon>
        <taxon>Basidiomycota</taxon>
        <taxon>Agaricomycotina</taxon>
        <taxon>Agaricomycetes</taxon>
        <taxon>Agaricomycetidae</taxon>
        <taxon>Agaricales</taxon>
        <taxon>Agaricineae</taxon>
        <taxon>Hydnangiaceae</taxon>
        <taxon>Laccaria</taxon>
    </lineage>
</organism>
<evidence type="ECO:0000313" key="5">
    <source>
        <dbReference type="Proteomes" id="UP000001194"/>
    </source>
</evidence>
<dbReference type="PROSITE" id="PS50966">
    <property type="entry name" value="ZF_SWIM"/>
    <property type="match status" value="1"/>
</dbReference>
<feature type="region of interest" description="Disordered" evidence="2">
    <location>
        <begin position="133"/>
        <end position="210"/>
    </location>
</feature>
<gene>
    <name evidence="4" type="ORF">LACBIDRAFT_315426</name>
</gene>
<reference evidence="4 5" key="1">
    <citation type="journal article" date="2008" name="Nature">
        <title>The genome of Laccaria bicolor provides insights into mycorrhizal symbiosis.</title>
        <authorList>
            <person name="Martin F."/>
            <person name="Aerts A."/>
            <person name="Ahren D."/>
            <person name="Brun A."/>
            <person name="Danchin E.G.J."/>
            <person name="Duchaussoy F."/>
            <person name="Gibon J."/>
            <person name="Kohler A."/>
            <person name="Lindquist E."/>
            <person name="Pereda V."/>
            <person name="Salamov A."/>
            <person name="Shapiro H.J."/>
            <person name="Wuyts J."/>
            <person name="Blaudez D."/>
            <person name="Buee M."/>
            <person name="Brokstein P."/>
            <person name="Canbaeck B."/>
            <person name="Cohen D."/>
            <person name="Courty P.E."/>
            <person name="Coutinho P.M."/>
            <person name="Delaruelle C."/>
            <person name="Detter J.C."/>
            <person name="Deveau A."/>
            <person name="DiFazio S."/>
            <person name="Duplessis S."/>
            <person name="Fraissinet-Tachet L."/>
            <person name="Lucic E."/>
            <person name="Frey-Klett P."/>
            <person name="Fourrey C."/>
            <person name="Feussner I."/>
            <person name="Gay G."/>
            <person name="Grimwood J."/>
            <person name="Hoegger P.J."/>
            <person name="Jain P."/>
            <person name="Kilaru S."/>
            <person name="Labbe J."/>
            <person name="Lin Y.C."/>
            <person name="Legue V."/>
            <person name="Le Tacon F."/>
            <person name="Marmeisse R."/>
            <person name="Melayah D."/>
            <person name="Montanini B."/>
            <person name="Muratet M."/>
            <person name="Nehls U."/>
            <person name="Niculita-Hirzel H."/>
            <person name="Oudot-Le Secq M.P."/>
            <person name="Peter M."/>
            <person name="Quesneville H."/>
            <person name="Rajashekar B."/>
            <person name="Reich M."/>
            <person name="Rouhier N."/>
            <person name="Schmutz J."/>
            <person name="Yin T."/>
            <person name="Chalot M."/>
            <person name="Henrissat B."/>
            <person name="Kuees U."/>
            <person name="Lucas S."/>
            <person name="Van de Peer Y."/>
            <person name="Podila G.K."/>
            <person name="Polle A."/>
            <person name="Pukkila P.J."/>
            <person name="Richardson P.M."/>
            <person name="Rouze P."/>
            <person name="Sanders I.R."/>
            <person name="Stajich J.E."/>
            <person name="Tunlid A."/>
            <person name="Tuskan G."/>
            <person name="Grigoriev I.V."/>
        </authorList>
    </citation>
    <scope>NUCLEOTIDE SEQUENCE [LARGE SCALE GENOMIC DNA]</scope>
    <source>
        <strain evidence="5">S238N-H82 / ATCC MYA-4686</strain>
    </source>
</reference>
<keyword evidence="1" id="KW-0863">Zinc-finger</keyword>
<accession>B0D2C8</accession>
<sequence>MPSKQSGLQYATVTEEKDGSLACSCQAFDQTGKACVHIKAARLQIAYGPVTDYIELETIQKTWGIKAKGQKQNPSRPIKGRHHQAVSDTAVSRELDKILSKLEDDSDSEPPSTLLPISDSDEAYQSLDVKILQKGPGVTPGRPPKAKPLHPNRTPVRFSQKPGPKPKPHNSLLPSQSKSPTKPVNFSPKKSPSKKFHSNKNNESDEDMDDLEVNIIFQSFFG</sequence>
<evidence type="ECO:0000256" key="1">
    <source>
        <dbReference type="PROSITE-ProRule" id="PRU00325"/>
    </source>
</evidence>